<dbReference type="InterPro" id="IPR029058">
    <property type="entry name" value="AB_hydrolase_fold"/>
</dbReference>
<dbReference type="SUPFAM" id="SSF53474">
    <property type="entry name" value="alpha/beta-Hydrolases"/>
    <property type="match status" value="1"/>
</dbReference>
<keyword evidence="3" id="KW-1185">Reference proteome</keyword>
<dbReference type="Proteomes" id="UP000250140">
    <property type="component" value="Unassembled WGS sequence"/>
</dbReference>
<dbReference type="AlphaFoldDB" id="A0A8E2F1Y7"/>
<organism evidence="2 3">
    <name type="scientific">Glonium stellatum</name>
    <dbReference type="NCBI Taxonomy" id="574774"/>
    <lineage>
        <taxon>Eukaryota</taxon>
        <taxon>Fungi</taxon>
        <taxon>Dikarya</taxon>
        <taxon>Ascomycota</taxon>
        <taxon>Pezizomycotina</taxon>
        <taxon>Dothideomycetes</taxon>
        <taxon>Pleosporomycetidae</taxon>
        <taxon>Gloniales</taxon>
        <taxon>Gloniaceae</taxon>
        <taxon>Glonium</taxon>
    </lineage>
</organism>
<name>A0A8E2F1Y7_9PEZI</name>
<dbReference type="GO" id="GO:0016787">
    <property type="term" value="F:hydrolase activity"/>
    <property type="evidence" value="ECO:0007669"/>
    <property type="project" value="UniProtKB-KW"/>
</dbReference>
<reference evidence="2 3" key="1">
    <citation type="journal article" date="2016" name="Nat. Commun.">
        <title>Ectomycorrhizal ecology is imprinted in the genome of the dominant symbiotic fungus Cenococcum geophilum.</title>
        <authorList>
            <consortium name="DOE Joint Genome Institute"/>
            <person name="Peter M."/>
            <person name="Kohler A."/>
            <person name="Ohm R.A."/>
            <person name="Kuo A."/>
            <person name="Krutzmann J."/>
            <person name="Morin E."/>
            <person name="Arend M."/>
            <person name="Barry K.W."/>
            <person name="Binder M."/>
            <person name="Choi C."/>
            <person name="Clum A."/>
            <person name="Copeland A."/>
            <person name="Grisel N."/>
            <person name="Haridas S."/>
            <person name="Kipfer T."/>
            <person name="LaButti K."/>
            <person name="Lindquist E."/>
            <person name="Lipzen A."/>
            <person name="Maire R."/>
            <person name="Meier B."/>
            <person name="Mihaltcheva S."/>
            <person name="Molinier V."/>
            <person name="Murat C."/>
            <person name="Poggeler S."/>
            <person name="Quandt C.A."/>
            <person name="Sperisen C."/>
            <person name="Tritt A."/>
            <person name="Tisserant E."/>
            <person name="Crous P.W."/>
            <person name="Henrissat B."/>
            <person name="Nehls U."/>
            <person name="Egli S."/>
            <person name="Spatafora J.W."/>
            <person name="Grigoriev I.V."/>
            <person name="Martin F.M."/>
        </authorList>
    </citation>
    <scope>NUCLEOTIDE SEQUENCE [LARGE SCALE GENOMIC DNA]</scope>
    <source>
        <strain evidence="2 3">CBS 207.34</strain>
    </source>
</reference>
<dbReference type="InterPro" id="IPR000073">
    <property type="entry name" value="AB_hydrolase_1"/>
</dbReference>
<protein>
    <submittedName>
        <fullName evidence="2">Alpha/beta-hydrolase</fullName>
    </submittedName>
</protein>
<keyword evidence="2" id="KW-0378">Hydrolase</keyword>
<dbReference type="PANTHER" id="PTHR37017">
    <property type="entry name" value="AB HYDROLASE-1 DOMAIN-CONTAINING PROTEIN-RELATED"/>
    <property type="match status" value="1"/>
</dbReference>
<evidence type="ECO:0000313" key="2">
    <source>
        <dbReference type="EMBL" id="OCL08443.1"/>
    </source>
</evidence>
<evidence type="ECO:0000259" key="1">
    <source>
        <dbReference type="Pfam" id="PF12697"/>
    </source>
</evidence>
<dbReference type="InterPro" id="IPR052897">
    <property type="entry name" value="Sec-Metab_Biosynth_Hydrolase"/>
</dbReference>
<dbReference type="OrthoDB" id="408373at2759"/>
<dbReference type="Gene3D" id="3.40.50.1820">
    <property type="entry name" value="alpha/beta hydrolase"/>
    <property type="match status" value="1"/>
</dbReference>
<dbReference type="PANTHER" id="PTHR37017:SF11">
    <property type="entry name" value="ESTERASE_LIPASE_THIOESTERASE DOMAIN-CONTAINING PROTEIN"/>
    <property type="match status" value="1"/>
</dbReference>
<accession>A0A8E2F1Y7</accession>
<proteinExistence type="predicted"/>
<evidence type="ECO:0000313" key="3">
    <source>
        <dbReference type="Proteomes" id="UP000250140"/>
    </source>
</evidence>
<dbReference type="Pfam" id="PF12697">
    <property type="entry name" value="Abhydrolase_6"/>
    <property type="match status" value="1"/>
</dbReference>
<dbReference type="EMBL" id="KV749661">
    <property type="protein sequence ID" value="OCL08443.1"/>
    <property type="molecule type" value="Genomic_DNA"/>
</dbReference>
<feature type="domain" description="AB hydrolase-1" evidence="1">
    <location>
        <begin position="8"/>
        <end position="252"/>
    </location>
</feature>
<sequence>MKSTKPSVVFVPGAWHHPAIFSSVEALLHEAGYADTVGVRLPSCGADPPVSNREPDIIAIRSEIEGRITKGKDIVLVAHSYGGIPTSEAVEGLPPKAEGENVEEQEQNSGGKVIGIVYICALVPDIGMPSSTDAWKEQLQPWARLDGGYIYPDADPSNPPAKLFYSDLQKDEAEAWAARLELRQSGLSISEPQRYVPWKGDFQCIYVICEGDCTLPKAVQEEWVTRPEVKFRVERCSAGHSPMISQPKFVAEIIRKLAGEDF</sequence>
<gene>
    <name evidence="2" type="ORF">AOQ84DRAFT_376791</name>
</gene>